<dbReference type="CDD" id="cd00732">
    <property type="entry name" value="CheW"/>
    <property type="match status" value="1"/>
</dbReference>
<name>A0A1Y5RF19_9RHOB</name>
<keyword evidence="3" id="KW-1185">Reference proteome</keyword>
<proteinExistence type="predicted"/>
<dbReference type="PANTHER" id="PTHR22617:SF23">
    <property type="entry name" value="CHEMOTAXIS PROTEIN CHEW"/>
    <property type="match status" value="1"/>
</dbReference>
<evidence type="ECO:0000259" key="1">
    <source>
        <dbReference type="PROSITE" id="PS50851"/>
    </source>
</evidence>
<dbReference type="OrthoDB" id="9794382at2"/>
<dbReference type="EMBL" id="FWFV01000001">
    <property type="protein sequence ID" value="SLN15071.1"/>
    <property type="molecule type" value="Genomic_DNA"/>
</dbReference>
<dbReference type="PANTHER" id="PTHR22617">
    <property type="entry name" value="CHEMOTAXIS SENSOR HISTIDINE KINASE-RELATED"/>
    <property type="match status" value="1"/>
</dbReference>
<dbReference type="GO" id="GO:0007165">
    <property type="term" value="P:signal transduction"/>
    <property type="evidence" value="ECO:0007669"/>
    <property type="project" value="InterPro"/>
</dbReference>
<sequence>MNDSTDARHEHKRELIIFTVAEQSFCMDIMQVREIRGWTTVTVLPHAPGYVLGVVNLRGAVVPIVDLAARLGLPPLKPEARHVILVTQIADQVVGFFVTAVSDILSVPPSSIQPMPDMSGAETSEYIEGLIVVEDTTISILNAAAAAPAIALSGTA</sequence>
<evidence type="ECO:0000313" key="2">
    <source>
        <dbReference type="EMBL" id="SLN15071.1"/>
    </source>
</evidence>
<feature type="domain" description="CheW-like" evidence="1">
    <location>
        <begin position="12"/>
        <end position="152"/>
    </location>
</feature>
<organism evidence="2 3">
    <name type="scientific">Palleronia marisminoris</name>
    <dbReference type="NCBI Taxonomy" id="315423"/>
    <lineage>
        <taxon>Bacteria</taxon>
        <taxon>Pseudomonadati</taxon>
        <taxon>Pseudomonadota</taxon>
        <taxon>Alphaproteobacteria</taxon>
        <taxon>Rhodobacterales</taxon>
        <taxon>Roseobacteraceae</taxon>
        <taxon>Palleronia</taxon>
    </lineage>
</organism>
<protein>
    <submittedName>
        <fullName evidence="2">Chemotaxis protein CheW</fullName>
    </submittedName>
</protein>
<dbReference type="STRING" id="315423.SAMN04488020_101300"/>
<dbReference type="Proteomes" id="UP000193870">
    <property type="component" value="Unassembled WGS sequence"/>
</dbReference>
<dbReference type="Gene3D" id="2.40.50.180">
    <property type="entry name" value="CheA-289, Domain 4"/>
    <property type="match status" value="1"/>
</dbReference>
<reference evidence="2 3" key="1">
    <citation type="submission" date="2017-03" db="EMBL/GenBank/DDBJ databases">
        <authorList>
            <person name="Afonso C.L."/>
            <person name="Miller P.J."/>
            <person name="Scott M.A."/>
            <person name="Spackman E."/>
            <person name="Goraichik I."/>
            <person name="Dimitrov K.M."/>
            <person name="Suarez D.L."/>
            <person name="Swayne D.E."/>
        </authorList>
    </citation>
    <scope>NUCLEOTIDE SEQUENCE [LARGE SCALE GENOMIC DNA]</scope>
    <source>
        <strain evidence="2 3">CECT 7066</strain>
    </source>
</reference>
<evidence type="ECO:0000313" key="3">
    <source>
        <dbReference type="Proteomes" id="UP000193870"/>
    </source>
</evidence>
<dbReference type="Gene3D" id="2.30.30.40">
    <property type="entry name" value="SH3 Domains"/>
    <property type="match status" value="1"/>
</dbReference>
<dbReference type="AlphaFoldDB" id="A0A1Y5RF19"/>
<dbReference type="SUPFAM" id="SSF50341">
    <property type="entry name" value="CheW-like"/>
    <property type="match status" value="1"/>
</dbReference>
<dbReference type="RefSeq" id="WP_085852337.1">
    <property type="nucleotide sequence ID" value="NZ_FOPF01000001.1"/>
</dbReference>
<dbReference type="SMART" id="SM00260">
    <property type="entry name" value="CheW"/>
    <property type="match status" value="1"/>
</dbReference>
<accession>A0A1Y5RF19</accession>
<dbReference type="InterPro" id="IPR036061">
    <property type="entry name" value="CheW-like_dom_sf"/>
</dbReference>
<dbReference type="Pfam" id="PF01584">
    <property type="entry name" value="CheW"/>
    <property type="match status" value="1"/>
</dbReference>
<dbReference type="InterPro" id="IPR039315">
    <property type="entry name" value="CheW"/>
</dbReference>
<gene>
    <name evidence="2" type="primary">cheW_3</name>
    <name evidence="2" type="ORF">PAM7066_00301</name>
</gene>
<dbReference type="InterPro" id="IPR002545">
    <property type="entry name" value="CheW-lke_dom"/>
</dbReference>
<dbReference type="PROSITE" id="PS50851">
    <property type="entry name" value="CHEW"/>
    <property type="match status" value="1"/>
</dbReference>
<dbReference type="GO" id="GO:0005829">
    <property type="term" value="C:cytosol"/>
    <property type="evidence" value="ECO:0007669"/>
    <property type="project" value="TreeGrafter"/>
</dbReference>
<dbReference type="GO" id="GO:0006935">
    <property type="term" value="P:chemotaxis"/>
    <property type="evidence" value="ECO:0007669"/>
    <property type="project" value="InterPro"/>
</dbReference>